<dbReference type="AlphaFoldDB" id="A0A0V1B8N4"/>
<evidence type="ECO:0000313" key="2">
    <source>
        <dbReference type="Proteomes" id="UP000054653"/>
    </source>
</evidence>
<protein>
    <submittedName>
        <fullName evidence="1">Uncharacterized protein</fullName>
    </submittedName>
</protein>
<evidence type="ECO:0000313" key="1">
    <source>
        <dbReference type="EMBL" id="KRY33336.1"/>
    </source>
</evidence>
<feature type="non-terminal residue" evidence="1">
    <location>
        <position position="1"/>
    </location>
</feature>
<reference evidence="1 2" key="1">
    <citation type="submission" date="2015-01" db="EMBL/GenBank/DDBJ databases">
        <title>Evolution of Trichinella species and genotypes.</title>
        <authorList>
            <person name="Korhonen P.K."/>
            <person name="Edoardo P."/>
            <person name="Giuseppe L.R."/>
            <person name="Gasser R.B."/>
        </authorList>
    </citation>
    <scope>NUCLEOTIDE SEQUENCE [LARGE SCALE GENOMIC DNA]</scope>
    <source>
        <strain evidence="1">ISS120</strain>
    </source>
</reference>
<sequence>LQSSSVLCSVRNVTHPVGMTPSALMVPGGRRRRRDNARPAGKIAISASGGLDRARRDPLWRLRMTVYAPYNGCLRHCASRRSIGYGRTRRTTPASELLIGGRNEPPAWAVELSSIYRATDERGDNYYPLPASGQPCFRLAKKTYIIQSTLILPDERTSGKIVLEHLERTEPQRFVHIS</sequence>
<proteinExistence type="predicted"/>
<organism evidence="1 2">
    <name type="scientific">Trichinella britovi</name>
    <name type="common">Parasitic roundworm</name>
    <dbReference type="NCBI Taxonomy" id="45882"/>
    <lineage>
        <taxon>Eukaryota</taxon>
        <taxon>Metazoa</taxon>
        <taxon>Ecdysozoa</taxon>
        <taxon>Nematoda</taxon>
        <taxon>Enoplea</taxon>
        <taxon>Dorylaimia</taxon>
        <taxon>Trichinellida</taxon>
        <taxon>Trichinellidae</taxon>
        <taxon>Trichinella</taxon>
    </lineage>
</organism>
<dbReference type="Proteomes" id="UP000054653">
    <property type="component" value="Unassembled WGS sequence"/>
</dbReference>
<gene>
    <name evidence="1" type="ORF">T03_17381</name>
</gene>
<name>A0A0V1B8N4_TRIBR</name>
<keyword evidence="2" id="KW-1185">Reference proteome</keyword>
<dbReference type="EMBL" id="JYDI01001329">
    <property type="protein sequence ID" value="KRY33336.1"/>
    <property type="molecule type" value="Genomic_DNA"/>
</dbReference>
<accession>A0A0V1B8N4</accession>
<comment type="caution">
    <text evidence="1">The sequence shown here is derived from an EMBL/GenBank/DDBJ whole genome shotgun (WGS) entry which is preliminary data.</text>
</comment>